<dbReference type="Gene3D" id="1.10.287.3490">
    <property type="match status" value="1"/>
</dbReference>
<evidence type="ECO:0000256" key="5">
    <source>
        <dbReference type="SAM" id="MobiDB-lite"/>
    </source>
</evidence>
<proteinExistence type="inferred from homology"/>
<keyword evidence="3 4" id="KW-0539">Nucleus</keyword>
<keyword evidence="7" id="KW-1185">Reference proteome</keyword>
<evidence type="ECO:0000256" key="1">
    <source>
        <dbReference type="ARBA" id="ARBA00004123"/>
    </source>
</evidence>
<keyword evidence="4" id="KW-0010">Activator</keyword>
<dbReference type="Pfam" id="PF10280">
    <property type="entry name" value="Med11"/>
    <property type="match status" value="1"/>
</dbReference>
<dbReference type="GO" id="GO:0016592">
    <property type="term" value="C:mediator complex"/>
    <property type="evidence" value="ECO:0007669"/>
    <property type="project" value="InterPro"/>
</dbReference>
<dbReference type="PANTHER" id="PTHR22890">
    <property type="entry name" value="MEDIATOR OF RNA POLYMERASE II TRANSCRIPTION SUBUNIT 11"/>
    <property type="match status" value="1"/>
</dbReference>
<feature type="compositionally biased region" description="Basic residues" evidence="5">
    <location>
        <begin position="226"/>
        <end position="235"/>
    </location>
</feature>
<comment type="similarity">
    <text evidence="2 4">Belongs to the Mediator complex subunit 11 family.</text>
</comment>
<dbReference type="GO" id="GO:0006357">
    <property type="term" value="P:regulation of transcription by RNA polymerase II"/>
    <property type="evidence" value="ECO:0007669"/>
    <property type="project" value="InterPro"/>
</dbReference>
<comment type="subcellular location">
    <subcellularLocation>
        <location evidence="1 4">Nucleus</location>
    </subcellularLocation>
</comment>
<feature type="region of interest" description="Disordered" evidence="5">
    <location>
        <begin position="225"/>
        <end position="295"/>
    </location>
</feature>
<feature type="compositionally biased region" description="Gly residues" evidence="5">
    <location>
        <begin position="274"/>
        <end position="284"/>
    </location>
</feature>
<name>A0A7J7D6Y3_TRIWF</name>
<reference evidence="6 7" key="1">
    <citation type="journal article" date="2020" name="Nat. Commun.">
        <title>Genome of Tripterygium wilfordii and identification of cytochrome P450 involved in triptolide biosynthesis.</title>
        <authorList>
            <person name="Tu L."/>
            <person name="Su P."/>
            <person name="Zhang Z."/>
            <person name="Gao L."/>
            <person name="Wang J."/>
            <person name="Hu T."/>
            <person name="Zhou J."/>
            <person name="Zhang Y."/>
            <person name="Zhao Y."/>
            <person name="Liu Y."/>
            <person name="Song Y."/>
            <person name="Tong Y."/>
            <person name="Lu Y."/>
            <person name="Yang J."/>
            <person name="Xu C."/>
            <person name="Jia M."/>
            <person name="Peters R.J."/>
            <person name="Huang L."/>
            <person name="Gao W."/>
        </authorList>
    </citation>
    <scope>NUCLEOTIDE SEQUENCE [LARGE SCALE GENOMIC DNA]</scope>
    <source>
        <strain evidence="7">cv. XIE 37</strain>
        <tissue evidence="6">Leaf</tissue>
    </source>
</reference>
<dbReference type="AlphaFoldDB" id="A0A7J7D6Y3"/>
<dbReference type="InParanoid" id="A0A7J7D6Y3"/>
<accession>A0A7J7D6Y3</accession>
<dbReference type="GO" id="GO:0003712">
    <property type="term" value="F:transcription coregulator activity"/>
    <property type="evidence" value="ECO:0007669"/>
    <property type="project" value="InterPro"/>
</dbReference>
<dbReference type="Proteomes" id="UP000593562">
    <property type="component" value="Unassembled WGS sequence"/>
</dbReference>
<evidence type="ECO:0000256" key="4">
    <source>
        <dbReference type="RuleBase" id="RU364147"/>
    </source>
</evidence>
<evidence type="ECO:0000256" key="3">
    <source>
        <dbReference type="ARBA" id="ARBA00023242"/>
    </source>
</evidence>
<comment type="function">
    <text evidence="4">Component of the Mediator complex, a coactivator involved in the regulated transcription of nearly all RNA polymerase II-dependent genes. Mediator functions as a bridge to convey information from gene-specific regulatory proteins to the basal RNA polymerase II transcription machinery. Mediator is recruited to promoters by direct interactions with regulatory proteins and serves as a scaffold for the assembly of a functional pre-initiation complex with RNA polymerase II and the general transcription factors.</text>
</comment>
<evidence type="ECO:0000256" key="2">
    <source>
        <dbReference type="ARBA" id="ARBA00008186"/>
    </source>
</evidence>
<comment type="caution">
    <text evidence="6">The sequence shown here is derived from an EMBL/GenBank/DDBJ whole genome shotgun (WGS) entry which is preliminary data.</text>
</comment>
<protein>
    <recommendedName>
        <fullName evidence="4">Mediator of RNA polymerase II transcription subunit 11</fullName>
    </recommendedName>
    <alternativeName>
        <fullName evidence="4">Mediator complex subunit 11</fullName>
    </alternativeName>
</protein>
<comment type="subunit">
    <text evidence="4">Component of the Mediator complex.</text>
</comment>
<feature type="compositionally biased region" description="Basic and acidic residues" evidence="5">
    <location>
        <begin position="245"/>
        <end position="260"/>
    </location>
</feature>
<evidence type="ECO:0000313" key="6">
    <source>
        <dbReference type="EMBL" id="KAF5742130.1"/>
    </source>
</evidence>
<dbReference type="FunCoup" id="A0A7J7D6Y3">
    <property type="interactions" value="341"/>
</dbReference>
<sequence length="316" mass="35366">MSLFRNKASITIEVEYSSLRQGAVVLRISPVSMDSQTQNTSLQRLQNVEKRVVRVLELAGGVMDELANPTGPRKEFINNHCREFMQLIKDIQVTLREEIKSACEYRPFEKCDYSSRISNEICCKKLDSSGTWVCLYNFALWKASSVLSINIERMKKLYRKGAVHPSPPNKLDQLTFLPAAILTLAAALSPEEKEVLAWDSSPNRQLIHEIIEAFEEWLVQSSNSSKKSRKDRKKKGSDSNSNRNKSSELKRSETSQKNELSESDLVIESISSGVEGGGGSNIGGDEGEGEGEEKGSVRKLMNFIGERIWGVWGSSI</sequence>
<organism evidence="6 7">
    <name type="scientific">Tripterygium wilfordii</name>
    <name type="common">Thunder God vine</name>
    <dbReference type="NCBI Taxonomy" id="458696"/>
    <lineage>
        <taxon>Eukaryota</taxon>
        <taxon>Viridiplantae</taxon>
        <taxon>Streptophyta</taxon>
        <taxon>Embryophyta</taxon>
        <taxon>Tracheophyta</taxon>
        <taxon>Spermatophyta</taxon>
        <taxon>Magnoliopsida</taxon>
        <taxon>eudicotyledons</taxon>
        <taxon>Gunneridae</taxon>
        <taxon>Pentapetalae</taxon>
        <taxon>rosids</taxon>
        <taxon>fabids</taxon>
        <taxon>Celastrales</taxon>
        <taxon>Celastraceae</taxon>
        <taxon>Tripterygium</taxon>
    </lineage>
</organism>
<dbReference type="FunFam" id="1.10.287.3490:FF:000002">
    <property type="entry name" value="Mediator of RNA polymerase II transcription subunit 11"/>
    <property type="match status" value="1"/>
</dbReference>
<evidence type="ECO:0000313" key="7">
    <source>
        <dbReference type="Proteomes" id="UP000593562"/>
    </source>
</evidence>
<gene>
    <name evidence="4" type="primary">MED11</name>
    <name evidence="6" type="ORF">HS088_TW09G00172</name>
</gene>
<dbReference type="EMBL" id="JAAARO010000009">
    <property type="protein sequence ID" value="KAF5742130.1"/>
    <property type="molecule type" value="Genomic_DNA"/>
</dbReference>
<dbReference type="InterPro" id="IPR019404">
    <property type="entry name" value="Mediator_Med11"/>
</dbReference>
<keyword evidence="4" id="KW-0805">Transcription regulation</keyword>
<keyword evidence="4" id="KW-0804">Transcription</keyword>